<reference evidence="10 11" key="1">
    <citation type="journal article" date="2007" name="Science">
        <title>Sea anemone genome reveals ancestral eumetazoan gene repertoire and genomic organization.</title>
        <authorList>
            <person name="Putnam N.H."/>
            <person name="Srivastava M."/>
            <person name="Hellsten U."/>
            <person name="Dirks B."/>
            <person name="Chapman J."/>
            <person name="Salamov A."/>
            <person name="Terry A."/>
            <person name="Shapiro H."/>
            <person name="Lindquist E."/>
            <person name="Kapitonov V.V."/>
            <person name="Jurka J."/>
            <person name="Genikhovich G."/>
            <person name="Grigoriev I.V."/>
            <person name="Lucas S.M."/>
            <person name="Steele R.E."/>
            <person name="Finnerty J.R."/>
            <person name="Technau U."/>
            <person name="Martindale M.Q."/>
            <person name="Rokhsar D.S."/>
        </authorList>
    </citation>
    <scope>NUCLEOTIDE SEQUENCE [LARGE SCALE GENOMIC DNA]</scope>
    <source>
        <strain evidence="11">CH2 X CH6</strain>
    </source>
</reference>
<keyword evidence="11" id="KW-1185">Reference proteome</keyword>
<evidence type="ECO:0000256" key="5">
    <source>
        <dbReference type="ARBA" id="ARBA00023128"/>
    </source>
</evidence>
<dbReference type="GO" id="GO:0003735">
    <property type="term" value="F:structural constituent of ribosome"/>
    <property type="evidence" value="ECO:0000318"/>
    <property type="project" value="GO_Central"/>
</dbReference>
<dbReference type="HOGENOM" id="CLU_1837479_0_0_1"/>
<dbReference type="AlphaFoldDB" id="A7RHL7"/>
<dbReference type="GO" id="GO:0006412">
    <property type="term" value="P:translation"/>
    <property type="evidence" value="ECO:0007669"/>
    <property type="project" value="InterPro"/>
</dbReference>
<dbReference type="Pfam" id="PF01783">
    <property type="entry name" value="Ribosomal_L32p"/>
    <property type="match status" value="1"/>
</dbReference>
<gene>
    <name evidence="10" type="ORF">NEMVEDRAFT_v1g238326</name>
</gene>
<dbReference type="SUPFAM" id="SSF57829">
    <property type="entry name" value="Zn-binding ribosomal proteins"/>
    <property type="match status" value="1"/>
</dbReference>
<name>A7RHL7_NEMVE</name>
<dbReference type="Proteomes" id="UP000001593">
    <property type="component" value="Unassembled WGS sequence"/>
</dbReference>
<comment type="subcellular location">
    <subcellularLocation>
        <location evidence="1">Mitochondrion</location>
    </subcellularLocation>
</comment>
<evidence type="ECO:0000256" key="6">
    <source>
        <dbReference type="ARBA" id="ARBA00023274"/>
    </source>
</evidence>
<proteinExistence type="inferred from homology"/>
<keyword evidence="3" id="KW-0809">Transit peptide</keyword>
<evidence type="ECO:0000256" key="1">
    <source>
        <dbReference type="ARBA" id="ARBA00004173"/>
    </source>
</evidence>
<evidence type="ECO:0000256" key="4">
    <source>
        <dbReference type="ARBA" id="ARBA00022980"/>
    </source>
</evidence>
<comment type="function">
    <text evidence="9">Component of the mitochondrial large ribosomal subunit (mt-LSU). The mitochondrial ribosome (mitoribosome) is a large ribonucleoprotein complex responsible for the synthesis of proteins inside mitochondria.</text>
</comment>
<dbReference type="EMBL" id="DS469511">
    <property type="protein sequence ID" value="EDO48875.1"/>
    <property type="molecule type" value="Genomic_DNA"/>
</dbReference>
<evidence type="ECO:0000313" key="10">
    <source>
        <dbReference type="EMBL" id="EDO48875.1"/>
    </source>
</evidence>
<sequence>MALITLRRMLQGISSDVIAIEARITQSIGRILFTRHELAPVGCSIDDEKDISQREGFLLMAVPKRKTTPSKKKLRHQHKWLKNRTDIEVCAVCGNHKLLGHLCGQCLEKVNVDTREYRKNKNPDDSHWPIPEVLKKFRLY</sequence>
<dbReference type="PANTHER" id="PTHR21026">
    <property type="entry name" value="39S RIBOSOMAL PROTEIN L32, MITOCHONDRIAL"/>
    <property type="match status" value="1"/>
</dbReference>
<dbReference type="STRING" id="45351.A7RHL7"/>
<keyword evidence="6" id="KW-0687">Ribonucleoprotein</keyword>
<dbReference type="PANTHER" id="PTHR21026:SF2">
    <property type="entry name" value="LARGE RIBOSOMAL SUBUNIT PROTEIN BL32M"/>
    <property type="match status" value="1"/>
</dbReference>
<keyword evidence="4" id="KW-0689">Ribosomal protein</keyword>
<evidence type="ECO:0000256" key="2">
    <source>
        <dbReference type="ARBA" id="ARBA00008560"/>
    </source>
</evidence>
<dbReference type="GO" id="GO:0005762">
    <property type="term" value="C:mitochondrial large ribosomal subunit"/>
    <property type="evidence" value="ECO:0000318"/>
    <property type="project" value="GO_Central"/>
</dbReference>
<dbReference type="InterPro" id="IPR011332">
    <property type="entry name" value="Ribosomal_zn-bd"/>
</dbReference>
<accession>A7RHL7</accession>
<dbReference type="InParanoid" id="A7RHL7"/>
<comment type="similarity">
    <text evidence="2">Belongs to the bacterial ribosomal protein bL32 family.</text>
</comment>
<evidence type="ECO:0000313" key="11">
    <source>
        <dbReference type="Proteomes" id="UP000001593"/>
    </source>
</evidence>
<dbReference type="InterPro" id="IPR051991">
    <property type="entry name" value="Mitoribosomal_protein_bL32"/>
</dbReference>
<dbReference type="InterPro" id="IPR002677">
    <property type="entry name" value="Ribosomal_bL32"/>
</dbReference>
<protein>
    <recommendedName>
        <fullName evidence="7">Large ribosomal subunit protein bL32m</fullName>
    </recommendedName>
    <alternativeName>
        <fullName evidence="8">39S ribosomal protein L32, mitochondrial</fullName>
    </alternativeName>
</protein>
<evidence type="ECO:0000256" key="7">
    <source>
        <dbReference type="ARBA" id="ARBA00039935"/>
    </source>
</evidence>
<organism evidence="10 11">
    <name type="scientific">Nematostella vectensis</name>
    <name type="common">Starlet sea anemone</name>
    <dbReference type="NCBI Taxonomy" id="45351"/>
    <lineage>
        <taxon>Eukaryota</taxon>
        <taxon>Metazoa</taxon>
        <taxon>Cnidaria</taxon>
        <taxon>Anthozoa</taxon>
        <taxon>Hexacorallia</taxon>
        <taxon>Actiniaria</taxon>
        <taxon>Edwardsiidae</taxon>
        <taxon>Nematostella</taxon>
    </lineage>
</organism>
<keyword evidence="5" id="KW-0496">Mitochondrion</keyword>
<dbReference type="PhylomeDB" id="A7RHL7"/>
<dbReference type="NCBIfam" id="TIGR01031">
    <property type="entry name" value="rpmF_bact"/>
    <property type="match status" value="1"/>
</dbReference>
<evidence type="ECO:0000256" key="8">
    <source>
        <dbReference type="ARBA" id="ARBA00042577"/>
    </source>
</evidence>
<evidence type="ECO:0000256" key="3">
    <source>
        <dbReference type="ARBA" id="ARBA00022946"/>
    </source>
</evidence>
<evidence type="ECO:0000256" key="9">
    <source>
        <dbReference type="ARBA" id="ARBA00045766"/>
    </source>
</evidence>